<evidence type="ECO:0000256" key="1">
    <source>
        <dbReference type="SAM" id="MobiDB-lite"/>
    </source>
</evidence>
<gene>
    <name evidence="2" type="ORF">HG263_08625</name>
</gene>
<keyword evidence="3" id="KW-1185">Reference proteome</keyword>
<feature type="compositionally biased region" description="Basic and acidic residues" evidence="1">
    <location>
        <begin position="25"/>
        <end position="35"/>
    </location>
</feature>
<reference evidence="2 3" key="1">
    <citation type="submission" date="2020-04" db="EMBL/GenBank/DDBJ databases">
        <title>Pseudoalteromonas caenipelagi sp. nov., isolated from a tidal flat.</title>
        <authorList>
            <person name="Park S."/>
            <person name="Yoon J.-H."/>
        </authorList>
    </citation>
    <scope>NUCLEOTIDE SEQUENCE [LARGE SCALE GENOMIC DNA]</scope>
    <source>
        <strain evidence="2 3">JBTF-M23</strain>
    </source>
</reference>
<dbReference type="Proteomes" id="UP000586305">
    <property type="component" value="Unassembled WGS sequence"/>
</dbReference>
<dbReference type="AlphaFoldDB" id="A0A849VC37"/>
<protein>
    <recommendedName>
        <fullName evidence="4">ElaB/YqjD/DUF883 family membrane-anchored ribosome-binding protein</fullName>
    </recommendedName>
</protein>
<organism evidence="2 3">
    <name type="scientific">Pseudoalteromonas caenipelagi</name>
    <dbReference type="NCBI Taxonomy" id="2726988"/>
    <lineage>
        <taxon>Bacteria</taxon>
        <taxon>Pseudomonadati</taxon>
        <taxon>Pseudomonadota</taxon>
        <taxon>Gammaproteobacteria</taxon>
        <taxon>Alteromonadales</taxon>
        <taxon>Pseudoalteromonadaceae</taxon>
        <taxon>Pseudoalteromonas</taxon>
    </lineage>
</organism>
<name>A0A849VC37_9GAMM</name>
<evidence type="ECO:0000313" key="2">
    <source>
        <dbReference type="EMBL" id="NOU50605.1"/>
    </source>
</evidence>
<feature type="compositionally biased region" description="Low complexity" evidence="1">
    <location>
        <begin position="1"/>
        <end position="22"/>
    </location>
</feature>
<sequence>MTAKNTATSKSNSKTNSATNSAHTMDSDVAHPVSDKLADSLHHTVDGLHSTAAQAEEALRTKSGESTTAIKAQSRLLRQKWNNSSVKQYASENPVKAAGVAFTAGALLTLFLRKK</sequence>
<proteinExistence type="predicted"/>
<accession>A0A849VC37</accession>
<comment type="caution">
    <text evidence="2">The sequence shown here is derived from an EMBL/GenBank/DDBJ whole genome shotgun (WGS) entry which is preliminary data.</text>
</comment>
<dbReference type="RefSeq" id="WP_171625692.1">
    <property type="nucleotide sequence ID" value="NZ_JABBPG010000003.1"/>
</dbReference>
<dbReference type="EMBL" id="JABBPG010000003">
    <property type="protein sequence ID" value="NOU50605.1"/>
    <property type="molecule type" value="Genomic_DNA"/>
</dbReference>
<feature type="region of interest" description="Disordered" evidence="1">
    <location>
        <begin position="1"/>
        <end position="35"/>
    </location>
</feature>
<evidence type="ECO:0000313" key="3">
    <source>
        <dbReference type="Proteomes" id="UP000586305"/>
    </source>
</evidence>
<evidence type="ECO:0008006" key="4">
    <source>
        <dbReference type="Google" id="ProtNLM"/>
    </source>
</evidence>